<keyword evidence="3" id="KW-1185">Reference proteome</keyword>
<name>A0A1B7NR65_9EURO</name>
<protein>
    <submittedName>
        <fullName evidence="2">Uncharacterized protein</fullName>
    </submittedName>
</protein>
<proteinExistence type="predicted"/>
<comment type="caution">
    <text evidence="2">The sequence shown here is derived from an EMBL/GenBank/DDBJ whole genome shotgun (WGS) entry which is preliminary data.</text>
</comment>
<dbReference type="AlphaFoldDB" id="A0A1B7NR65"/>
<evidence type="ECO:0000313" key="3">
    <source>
        <dbReference type="Proteomes" id="UP000091918"/>
    </source>
</evidence>
<sequence>MKQNQYIFAANEKEKQKRKRSTRRIPHQGGLTREEAQNLVIPPAEPVEQPVEQHVNPPELGGRLGWELR</sequence>
<feature type="region of interest" description="Disordered" evidence="1">
    <location>
        <begin position="11"/>
        <end position="69"/>
    </location>
</feature>
<accession>A0A1B7NR65</accession>
<feature type="compositionally biased region" description="Basic residues" evidence="1">
    <location>
        <begin position="16"/>
        <end position="26"/>
    </location>
</feature>
<feature type="compositionally biased region" description="Low complexity" evidence="1">
    <location>
        <begin position="40"/>
        <end position="59"/>
    </location>
</feature>
<dbReference type="EMBL" id="LGUA01001153">
    <property type="protein sequence ID" value="OAX79117.1"/>
    <property type="molecule type" value="Genomic_DNA"/>
</dbReference>
<dbReference type="OrthoDB" id="4207287at2759"/>
<gene>
    <name evidence="2" type="ORF">ACJ72_06570</name>
</gene>
<evidence type="ECO:0000256" key="1">
    <source>
        <dbReference type="SAM" id="MobiDB-lite"/>
    </source>
</evidence>
<organism evidence="2 3">
    <name type="scientific">Emergomyces africanus</name>
    <dbReference type="NCBI Taxonomy" id="1955775"/>
    <lineage>
        <taxon>Eukaryota</taxon>
        <taxon>Fungi</taxon>
        <taxon>Dikarya</taxon>
        <taxon>Ascomycota</taxon>
        <taxon>Pezizomycotina</taxon>
        <taxon>Eurotiomycetes</taxon>
        <taxon>Eurotiomycetidae</taxon>
        <taxon>Onygenales</taxon>
        <taxon>Ajellomycetaceae</taxon>
        <taxon>Emergomyces</taxon>
    </lineage>
</organism>
<evidence type="ECO:0000313" key="2">
    <source>
        <dbReference type="EMBL" id="OAX79117.1"/>
    </source>
</evidence>
<reference evidence="2 3" key="1">
    <citation type="submission" date="2015-07" db="EMBL/GenBank/DDBJ databases">
        <title>Emmonsia species relationships and genome sequence.</title>
        <authorList>
            <person name="Cuomo C.A."/>
            <person name="Schwartz I.S."/>
            <person name="Kenyon C."/>
            <person name="de Hoog G.S."/>
            <person name="Govender N.P."/>
            <person name="Botha A."/>
            <person name="Moreno L."/>
            <person name="de Vries M."/>
            <person name="Munoz J.F."/>
            <person name="Stielow J.B."/>
        </authorList>
    </citation>
    <scope>NUCLEOTIDE SEQUENCE [LARGE SCALE GENOMIC DNA]</scope>
    <source>
        <strain evidence="2 3">CBS 136260</strain>
    </source>
</reference>
<dbReference type="Proteomes" id="UP000091918">
    <property type="component" value="Unassembled WGS sequence"/>
</dbReference>